<evidence type="ECO:0000259" key="1">
    <source>
        <dbReference type="PROSITE" id="PS51819"/>
    </source>
</evidence>
<dbReference type="Proteomes" id="UP000256334">
    <property type="component" value="Unassembled WGS sequence"/>
</dbReference>
<dbReference type="RefSeq" id="WP_115854359.1">
    <property type="nucleotide sequence ID" value="NZ_QRDJ01000007.1"/>
</dbReference>
<keyword evidence="2" id="KW-0560">Oxidoreductase</keyword>
<sequence>MPPSLDRIDHIHVYVADRTAAERWYQRVLGLERVAALAFWADEPGGPLIIADSTGAVCLSLFERAHAPCRSTIALGVSGEQFYQWQNWLMQELPVPPRLEDHQVAWSLYFSDPDDNPFEITTYDRAMSPVGA</sequence>
<dbReference type="InterPro" id="IPR037523">
    <property type="entry name" value="VOC_core"/>
</dbReference>
<keyword evidence="2" id="KW-0456">Lyase</keyword>
<reference evidence="2 3" key="1">
    <citation type="submission" date="2018-07" db="EMBL/GenBank/DDBJ databases">
        <title>Genomic Encyclopedia of Type Strains, Phase IV (KMG-IV): sequencing the most valuable type-strain genomes for metagenomic binning, comparative biology and taxonomic classification.</title>
        <authorList>
            <person name="Goeker M."/>
        </authorList>
    </citation>
    <scope>NUCLEOTIDE SEQUENCE [LARGE SCALE GENOMIC DNA]</scope>
    <source>
        <strain evidence="2 3">DSM 14324</strain>
    </source>
</reference>
<proteinExistence type="predicted"/>
<accession>A0A3D9DY66</accession>
<dbReference type="Gene3D" id="3.10.180.10">
    <property type="entry name" value="2,3-Dihydroxybiphenyl 1,2-Dioxygenase, domain 1"/>
    <property type="match status" value="1"/>
</dbReference>
<dbReference type="InterPro" id="IPR004360">
    <property type="entry name" value="Glyas_Fos-R_dOase_dom"/>
</dbReference>
<name>A0A3D9DY66_9GAMM</name>
<gene>
    <name evidence="2" type="ORF">C8D72_2135</name>
</gene>
<dbReference type="CDD" id="cd06587">
    <property type="entry name" value="VOC"/>
    <property type="match status" value="1"/>
</dbReference>
<dbReference type="PROSITE" id="PS51819">
    <property type="entry name" value="VOC"/>
    <property type="match status" value="1"/>
</dbReference>
<dbReference type="GO" id="GO:0016829">
    <property type="term" value="F:lyase activity"/>
    <property type="evidence" value="ECO:0007669"/>
    <property type="project" value="UniProtKB-KW"/>
</dbReference>
<keyword evidence="2" id="KW-0223">Dioxygenase</keyword>
<dbReference type="Pfam" id="PF00903">
    <property type="entry name" value="Glyoxalase"/>
    <property type="match status" value="1"/>
</dbReference>
<dbReference type="InterPro" id="IPR029068">
    <property type="entry name" value="Glyas_Bleomycin-R_OHBP_Dase"/>
</dbReference>
<dbReference type="AlphaFoldDB" id="A0A3D9DY66"/>
<dbReference type="SUPFAM" id="SSF54593">
    <property type="entry name" value="Glyoxalase/Bleomycin resistance protein/Dihydroxybiphenyl dioxygenase"/>
    <property type="match status" value="1"/>
</dbReference>
<evidence type="ECO:0000313" key="3">
    <source>
        <dbReference type="Proteomes" id="UP000256334"/>
    </source>
</evidence>
<feature type="domain" description="VOC" evidence="1">
    <location>
        <begin position="7"/>
        <end position="123"/>
    </location>
</feature>
<dbReference type="EMBL" id="QRDJ01000007">
    <property type="protein sequence ID" value="REC95299.1"/>
    <property type="molecule type" value="Genomic_DNA"/>
</dbReference>
<keyword evidence="3" id="KW-1185">Reference proteome</keyword>
<organism evidence="2 3">
    <name type="scientific">Kushneria indalinina DSM 14324</name>
    <dbReference type="NCBI Taxonomy" id="1122140"/>
    <lineage>
        <taxon>Bacteria</taxon>
        <taxon>Pseudomonadati</taxon>
        <taxon>Pseudomonadota</taxon>
        <taxon>Gammaproteobacteria</taxon>
        <taxon>Oceanospirillales</taxon>
        <taxon>Halomonadaceae</taxon>
        <taxon>Kushneria</taxon>
    </lineage>
</organism>
<evidence type="ECO:0000313" key="2">
    <source>
        <dbReference type="EMBL" id="REC95299.1"/>
    </source>
</evidence>
<dbReference type="OrthoDB" id="9795618at2"/>
<dbReference type="GO" id="GO:0051213">
    <property type="term" value="F:dioxygenase activity"/>
    <property type="evidence" value="ECO:0007669"/>
    <property type="project" value="UniProtKB-KW"/>
</dbReference>
<comment type="caution">
    <text evidence="2">The sequence shown here is derived from an EMBL/GenBank/DDBJ whole genome shotgun (WGS) entry which is preliminary data.</text>
</comment>
<protein>
    <submittedName>
        <fullName evidence="2">Catechol 2,3-dioxygenase-like lactoylglutathione lyase family enzyme</fullName>
    </submittedName>
</protein>